<reference evidence="2 3" key="1">
    <citation type="journal article" date="2016" name="Antonie Van Leeuwenhoek">
        <title>Dongia soli sp. nov., isolated from soil from Dokdo, Korea.</title>
        <authorList>
            <person name="Kim D.U."/>
            <person name="Lee H."/>
            <person name="Kim H."/>
            <person name="Kim S.G."/>
            <person name="Ka J.O."/>
        </authorList>
    </citation>
    <scope>NUCLEOTIDE SEQUENCE [LARGE SCALE GENOMIC DNA]</scope>
    <source>
        <strain evidence="2 3">D78</strain>
    </source>
</reference>
<dbReference type="RefSeq" id="WP_320510869.1">
    <property type="nucleotide sequence ID" value="NZ_JAXCLW010000014.1"/>
</dbReference>
<proteinExistence type="predicted"/>
<sequence>MQINSSTLTHTVQNQTAIGSTSKADAKLGIFCAAFLGVALIWGVGFSHINVFHNAAHDTRHSNAFPCH</sequence>
<keyword evidence="1" id="KW-0812">Transmembrane</keyword>
<dbReference type="EMBL" id="JAXCLW010000014">
    <property type="protein sequence ID" value="MDY0885793.1"/>
    <property type="molecule type" value="Genomic_DNA"/>
</dbReference>
<keyword evidence="1" id="KW-0472">Membrane</keyword>
<comment type="caution">
    <text evidence="2">The sequence shown here is derived from an EMBL/GenBank/DDBJ whole genome shotgun (WGS) entry which is preliminary data.</text>
</comment>
<dbReference type="NCBIfam" id="TIGR02459">
    <property type="entry name" value="CbtB"/>
    <property type="match status" value="1"/>
</dbReference>
<feature type="transmembrane region" description="Helical" evidence="1">
    <location>
        <begin position="28"/>
        <end position="52"/>
    </location>
</feature>
<evidence type="ECO:0000313" key="3">
    <source>
        <dbReference type="Proteomes" id="UP001279642"/>
    </source>
</evidence>
<name>A0ABU5EH81_9PROT</name>
<keyword evidence="3" id="KW-1185">Reference proteome</keyword>
<dbReference type="Pfam" id="PF09489">
    <property type="entry name" value="CbtB"/>
    <property type="match status" value="1"/>
</dbReference>
<keyword evidence="1" id="KW-1133">Transmembrane helix</keyword>
<organism evidence="2 3">
    <name type="scientific">Dongia soli</name>
    <dbReference type="NCBI Taxonomy" id="600628"/>
    <lineage>
        <taxon>Bacteria</taxon>
        <taxon>Pseudomonadati</taxon>
        <taxon>Pseudomonadota</taxon>
        <taxon>Alphaproteobacteria</taxon>
        <taxon>Rhodospirillales</taxon>
        <taxon>Dongiaceae</taxon>
        <taxon>Dongia</taxon>
    </lineage>
</organism>
<dbReference type="Proteomes" id="UP001279642">
    <property type="component" value="Unassembled WGS sequence"/>
</dbReference>
<dbReference type="InterPro" id="IPR012667">
    <property type="entry name" value="CbtB_put"/>
</dbReference>
<protein>
    <submittedName>
        <fullName evidence="2">CbtB-domain containing protein</fullName>
    </submittedName>
</protein>
<gene>
    <name evidence="2" type="ORF">SMD27_23355</name>
</gene>
<accession>A0ABU5EH81</accession>
<evidence type="ECO:0000313" key="2">
    <source>
        <dbReference type="EMBL" id="MDY0885793.1"/>
    </source>
</evidence>
<evidence type="ECO:0000256" key="1">
    <source>
        <dbReference type="SAM" id="Phobius"/>
    </source>
</evidence>